<dbReference type="EMBL" id="CP093326">
    <property type="protein sequence ID" value="UNK45282.1"/>
    <property type="molecule type" value="Genomic_DNA"/>
</dbReference>
<evidence type="ECO:0000256" key="2">
    <source>
        <dbReference type="ARBA" id="ARBA00012438"/>
    </source>
</evidence>
<name>A0ABY3W4W8_9MICC</name>
<evidence type="ECO:0000256" key="1">
    <source>
        <dbReference type="ARBA" id="ARBA00000085"/>
    </source>
</evidence>
<dbReference type="InterPro" id="IPR050482">
    <property type="entry name" value="Sensor_HK_TwoCompSys"/>
</dbReference>
<evidence type="ECO:0000313" key="11">
    <source>
        <dbReference type="EMBL" id="UNK45282.1"/>
    </source>
</evidence>
<keyword evidence="7" id="KW-0067">ATP-binding</keyword>
<dbReference type="GO" id="GO:0016301">
    <property type="term" value="F:kinase activity"/>
    <property type="evidence" value="ECO:0007669"/>
    <property type="project" value="UniProtKB-KW"/>
</dbReference>
<keyword evidence="5" id="KW-0547">Nucleotide-binding</keyword>
<gene>
    <name evidence="11" type="ORF">MNQ99_15295</name>
</gene>
<accession>A0ABY3W4W8</accession>
<dbReference type="Gene3D" id="1.20.5.1930">
    <property type="match status" value="1"/>
</dbReference>
<keyword evidence="9" id="KW-0472">Membrane</keyword>
<proteinExistence type="predicted"/>
<protein>
    <recommendedName>
        <fullName evidence="2">histidine kinase</fullName>
        <ecNumber evidence="2">2.7.13.3</ecNumber>
    </recommendedName>
</protein>
<keyword evidence="3" id="KW-0597">Phosphoprotein</keyword>
<evidence type="ECO:0000256" key="8">
    <source>
        <dbReference type="ARBA" id="ARBA00023012"/>
    </source>
</evidence>
<keyword evidence="4" id="KW-0808">Transferase</keyword>
<dbReference type="Proteomes" id="UP000829069">
    <property type="component" value="Chromosome"/>
</dbReference>
<feature type="domain" description="Signal transduction histidine kinase subgroup 3 dimerisation and phosphoacceptor" evidence="10">
    <location>
        <begin position="187"/>
        <end position="252"/>
    </location>
</feature>
<evidence type="ECO:0000259" key="10">
    <source>
        <dbReference type="Pfam" id="PF07730"/>
    </source>
</evidence>
<dbReference type="Pfam" id="PF07730">
    <property type="entry name" value="HisKA_3"/>
    <property type="match status" value="1"/>
</dbReference>
<dbReference type="EC" id="2.7.13.3" evidence="2"/>
<evidence type="ECO:0000256" key="5">
    <source>
        <dbReference type="ARBA" id="ARBA00022741"/>
    </source>
</evidence>
<feature type="transmembrane region" description="Helical" evidence="9">
    <location>
        <begin position="135"/>
        <end position="158"/>
    </location>
</feature>
<dbReference type="RefSeq" id="WP_241913543.1">
    <property type="nucleotide sequence ID" value="NZ_CP093326.1"/>
</dbReference>
<evidence type="ECO:0000256" key="3">
    <source>
        <dbReference type="ARBA" id="ARBA00022553"/>
    </source>
</evidence>
<evidence type="ECO:0000256" key="9">
    <source>
        <dbReference type="SAM" id="Phobius"/>
    </source>
</evidence>
<dbReference type="PANTHER" id="PTHR24421:SF10">
    <property type="entry name" value="NITRATE_NITRITE SENSOR PROTEIN NARQ"/>
    <property type="match status" value="1"/>
</dbReference>
<keyword evidence="12" id="KW-1185">Reference proteome</keyword>
<keyword evidence="8" id="KW-0902">Two-component regulatory system</keyword>
<evidence type="ECO:0000256" key="4">
    <source>
        <dbReference type="ARBA" id="ARBA00022679"/>
    </source>
</evidence>
<evidence type="ECO:0000256" key="6">
    <source>
        <dbReference type="ARBA" id="ARBA00022777"/>
    </source>
</evidence>
<comment type="catalytic activity">
    <reaction evidence="1">
        <text>ATP + protein L-histidine = ADP + protein N-phospho-L-histidine.</text>
        <dbReference type="EC" id="2.7.13.3"/>
    </reaction>
</comment>
<feature type="transmembrane region" description="Helical" evidence="9">
    <location>
        <begin position="82"/>
        <end position="115"/>
    </location>
</feature>
<dbReference type="InterPro" id="IPR011712">
    <property type="entry name" value="Sig_transdc_His_kin_sub3_dim/P"/>
</dbReference>
<evidence type="ECO:0000313" key="12">
    <source>
        <dbReference type="Proteomes" id="UP000829069"/>
    </source>
</evidence>
<evidence type="ECO:0000256" key="7">
    <source>
        <dbReference type="ARBA" id="ARBA00022840"/>
    </source>
</evidence>
<keyword evidence="9" id="KW-0812">Transmembrane</keyword>
<dbReference type="PANTHER" id="PTHR24421">
    <property type="entry name" value="NITRATE/NITRITE SENSOR PROTEIN NARX-RELATED"/>
    <property type="match status" value="1"/>
</dbReference>
<reference evidence="11 12" key="1">
    <citation type="submission" date="2022-03" db="EMBL/GenBank/DDBJ databases">
        <title>Isotopic signatures of nitrous oxide derived from detoxification processes.</title>
        <authorList>
            <person name="Behrendt U."/>
            <person name="Buchen C."/>
            <person name="Well R."/>
            <person name="Ulrich A."/>
            <person name="Rohe L."/>
            <person name="Kolb S."/>
            <person name="Schloter M."/>
            <person name="Horn M.A."/>
            <person name="Augustin J."/>
        </authorList>
    </citation>
    <scope>NUCLEOTIDE SEQUENCE [LARGE SCALE GENOMIC DNA]</scope>
    <source>
        <strain evidence="11 12">S4-C24</strain>
    </source>
</reference>
<keyword evidence="9" id="KW-1133">Transmembrane helix</keyword>
<keyword evidence="6 11" id="KW-0418">Kinase</keyword>
<feature type="transmembrane region" description="Helical" evidence="9">
    <location>
        <begin position="28"/>
        <end position="46"/>
    </location>
</feature>
<dbReference type="Gene3D" id="3.30.565.10">
    <property type="entry name" value="Histidine kinase-like ATPase, C-terminal domain"/>
    <property type="match status" value="1"/>
</dbReference>
<dbReference type="InterPro" id="IPR036890">
    <property type="entry name" value="HATPase_C_sf"/>
</dbReference>
<organism evidence="11 12">
    <name type="scientific">Arthrobacter sulfonylureivorans</name>
    <dbReference type="NCBI Taxonomy" id="2486855"/>
    <lineage>
        <taxon>Bacteria</taxon>
        <taxon>Bacillati</taxon>
        <taxon>Actinomycetota</taxon>
        <taxon>Actinomycetes</taxon>
        <taxon>Micrococcales</taxon>
        <taxon>Micrococcaceae</taxon>
        <taxon>Arthrobacter</taxon>
    </lineage>
</organism>
<sequence length="389" mass="41179">MMIGALLAVPYIVVFIWATQLAAVSPANAVVAFAVLVLLLAVPAALSATRALERTAVGELLAVKLAEPAGPVTRQRRIRGAVWYLVHLMAGGLTLVAIAFAAPLILAAVILPLLGNADSANELAAAVVPFTDGTTAALWSLGLSTGVIIFTILTGMALPHWASLLLGPSPAEHRELEEEQARMEARRNELARELHDSVGHALTVTTLQATAAEALLGRDPDGAARAMRAVADTGRSALAELDRVIGILRAPGAQVENPAGLRQLPGYLDHMEDQGLHVEREFETQMLEEVPAAASAPAFKILQEGLTNTLKYASPREPVLHIHPIGRYLQIRLVNPIAESSDAAAPRPSGRGIAGMQERARLAGGSTRSQLAGGRWILSVDIPLQERAR</sequence>